<keyword evidence="7 15" id="KW-0378">Hydrolase</keyword>
<feature type="transmembrane region" description="Helical" evidence="17">
    <location>
        <begin position="229"/>
        <end position="251"/>
    </location>
</feature>
<evidence type="ECO:0000256" key="1">
    <source>
        <dbReference type="ARBA" id="ARBA00001249"/>
    </source>
</evidence>
<keyword evidence="11 17" id="KW-0472">Membrane</keyword>
<feature type="region of interest" description="Disordered" evidence="16">
    <location>
        <begin position="396"/>
        <end position="482"/>
    </location>
</feature>
<evidence type="ECO:0000256" key="16">
    <source>
        <dbReference type="SAM" id="MobiDB-lite"/>
    </source>
</evidence>
<evidence type="ECO:0000313" key="19">
    <source>
        <dbReference type="Proteomes" id="UP000515908"/>
    </source>
</evidence>
<dbReference type="GO" id="GO:0004222">
    <property type="term" value="F:metalloendopeptidase activity"/>
    <property type="evidence" value="ECO:0007669"/>
    <property type="project" value="UniProtKB-UniRule"/>
</dbReference>
<evidence type="ECO:0000256" key="15">
    <source>
        <dbReference type="RuleBase" id="RU366077"/>
    </source>
</evidence>
<accession>A0A7G2CGA6</accession>
<reference evidence="18 19" key="1">
    <citation type="submission" date="2020-08" db="EMBL/GenBank/DDBJ databases">
        <authorList>
            <person name="Newling K."/>
            <person name="Davey J."/>
            <person name="Forrester S."/>
        </authorList>
    </citation>
    <scope>NUCLEOTIDE SEQUENCE [LARGE SCALE GENOMIC DNA]</scope>
    <source>
        <strain evidence="19">Crithidia deanei Carvalho (ATCC PRA-265)</strain>
    </source>
</reference>
<keyword evidence="8 15" id="KW-0862">Zinc</keyword>
<dbReference type="GO" id="GO:0007155">
    <property type="term" value="P:cell adhesion"/>
    <property type="evidence" value="ECO:0007669"/>
    <property type="project" value="UniProtKB-KW"/>
</dbReference>
<proteinExistence type="inferred from homology"/>
<keyword evidence="17" id="KW-0812">Transmembrane</keyword>
<comment type="catalytic activity">
    <reaction evidence="1">
        <text>Preference for hydrophobic residues at P1 and P1' and basic residues at P2' and P3'. A model nonapeptide is cleaved at -Ala-Tyr-|-Leu-Lys-Lys-.</text>
        <dbReference type="EC" id="3.4.24.36"/>
    </reaction>
</comment>
<dbReference type="Proteomes" id="UP000515908">
    <property type="component" value="Chromosome 12"/>
</dbReference>
<evidence type="ECO:0000256" key="7">
    <source>
        <dbReference type="ARBA" id="ARBA00022801"/>
    </source>
</evidence>
<dbReference type="EC" id="3.4.24.-" evidence="15"/>
<keyword evidence="4 15" id="KW-0645">Protease</keyword>
<feature type="chain" id="PRO_5029033145" description="Leishmanolysin-like peptidase" evidence="15">
    <location>
        <begin position="18"/>
        <end position="499"/>
    </location>
</feature>
<keyword evidence="9" id="KW-0130">Cell adhesion</keyword>
<evidence type="ECO:0000256" key="8">
    <source>
        <dbReference type="ARBA" id="ARBA00022833"/>
    </source>
</evidence>
<evidence type="ECO:0000256" key="6">
    <source>
        <dbReference type="ARBA" id="ARBA00022729"/>
    </source>
</evidence>
<dbReference type="GO" id="GO:0016020">
    <property type="term" value="C:membrane"/>
    <property type="evidence" value="ECO:0007669"/>
    <property type="project" value="UniProtKB-SubCell"/>
</dbReference>
<evidence type="ECO:0000256" key="9">
    <source>
        <dbReference type="ARBA" id="ARBA00022889"/>
    </source>
</evidence>
<dbReference type="InterPro" id="IPR001577">
    <property type="entry name" value="Peptidase_M8"/>
</dbReference>
<feature type="compositionally biased region" description="Low complexity" evidence="16">
    <location>
        <begin position="300"/>
        <end position="314"/>
    </location>
</feature>
<comment type="subcellular location">
    <subcellularLocation>
        <location evidence="2">Membrane</location>
    </subcellularLocation>
</comment>
<protein>
    <recommendedName>
        <fullName evidence="15">Leishmanolysin-like peptidase</fullName>
        <ecNumber evidence="15">3.4.24.-</ecNumber>
    </recommendedName>
</protein>
<keyword evidence="19" id="KW-1185">Reference proteome</keyword>
<comment type="cofactor">
    <cofactor evidence="15">
        <name>Zn(2+)</name>
        <dbReference type="ChEBI" id="CHEBI:29105"/>
    </cofactor>
    <text evidence="15">Binds 1 zinc ion per subunit.</text>
</comment>
<name>A0A7G2CGA6_9TRYP</name>
<dbReference type="PRINTS" id="PR00782">
    <property type="entry name" value="LSHMANOLYSIN"/>
</dbReference>
<evidence type="ECO:0000256" key="4">
    <source>
        <dbReference type="ARBA" id="ARBA00022670"/>
    </source>
</evidence>
<evidence type="ECO:0000313" key="18">
    <source>
        <dbReference type="EMBL" id="CAD2218860.1"/>
    </source>
</evidence>
<evidence type="ECO:0000256" key="5">
    <source>
        <dbReference type="ARBA" id="ARBA00022723"/>
    </source>
</evidence>
<dbReference type="EMBL" id="LR877156">
    <property type="protein sequence ID" value="CAD2218860.1"/>
    <property type="molecule type" value="Genomic_DNA"/>
</dbReference>
<dbReference type="Pfam" id="PF01457">
    <property type="entry name" value="Peptidase_M8"/>
    <property type="match status" value="1"/>
</dbReference>
<keyword evidence="10 15" id="KW-0482">Metalloprotease</keyword>
<evidence type="ECO:0000256" key="12">
    <source>
        <dbReference type="ARBA" id="ARBA00023145"/>
    </source>
</evidence>
<keyword evidence="13" id="KW-1015">Disulfide bond</keyword>
<dbReference type="PANTHER" id="PTHR10942">
    <property type="entry name" value="LEISHMANOLYSIN-LIKE PEPTIDASE"/>
    <property type="match status" value="1"/>
</dbReference>
<evidence type="ECO:0000256" key="3">
    <source>
        <dbReference type="ARBA" id="ARBA00005860"/>
    </source>
</evidence>
<gene>
    <name evidence="18" type="ORF">ADEAN_000635300</name>
</gene>
<organism evidence="18 19">
    <name type="scientific">Angomonas deanei</name>
    <dbReference type="NCBI Taxonomy" id="59799"/>
    <lineage>
        <taxon>Eukaryota</taxon>
        <taxon>Discoba</taxon>
        <taxon>Euglenozoa</taxon>
        <taxon>Kinetoplastea</taxon>
        <taxon>Metakinetoplastina</taxon>
        <taxon>Trypanosomatida</taxon>
        <taxon>Trypanosomatidae</taxon>
        <taxon>Strigomonadinae</taxon>
        <taxon>Angomonas</taxon>
    </lineage>
</organism>
<keyword evidence="6 15" id="KW-0732">Signal</keyword>
<evidence type="ECO:0000256" key="13">
    <source>
        <dbReference type="ARBA" id="ARBA00023157"/>
    </source>
</evidence>
<evidence type="ECO:0000256" key="10">
    <source>
        <dbReference type="ARBA" id="ARBA00023049"/>
    </source>
</evidence>
<evidence type="ECO:0000256" key="2">
    <source>
        <dbReference type="ARBA" id="ARBA00004370"/>
    </source>
</evidence>
<dbReference type="PANTHER" id="PTHR10942:SF0">
    <property type="entry name" value="LEISHMANOLYSIN-LIKE PEPTIDASE"/>
    <property type="match status" value="1"/>
</dbReference>
<feature type="region of interest" description="Disordered" evidence="16">
    <location>
        <begin position="283"/>
        <end position="381"/>
    </location>
</feature>
<keyword evidence="12" id="KW-0865">Zymogen</keyword>
<dbReference type="GO" id="GO:0006508">
    <property type="term" value="P:proteolysis"/>
    <property type="evidence" value="ECO:0007669"/>
    <property type="project" value="UniProtKB-KW"/>
</dbReference>
<dbReference type="VEuPathDB" id="TriTrypDB:ADEAN_000635300"/>
<keyword evidence="17" id="KW-1133">Transmembrane helix</keyword>
<dbReference type="Gene3D" id="3.90.132.10">
    <property type="entry name" value="Leishmanolysin , domain 2"/>
    <property type="match status" value="1"/>
</dbReference>
<dbReference type="AlphaFoldDB" id="A0A7G2CGA6"/>
<dbReference type="SUPFAM" id="SSF55486">
    <property type="entry name" value="Metalloproteases ('zincins'), catalytic domain"/>
    <property type="match status" value="1"/>
</dbReference>
<evidence type="ECO:0000256" key="11">
    <source>
        <dbReference type="ARBA" id="ARBA00023136"/>
    </source>
</evidence>
<evidence type="ECO:0000256" key="17">
    <source>
        <dbReference type="SAM" id="Phobius"/>
    </source>
</evidence>
<dbReference type="GO" id="GO:0005737">
    <property type="term" value="C:cytoplasm"/>
    <property type="evidence" value="ECO:0007669"/>
    <property type="project" value="TreeGrafter"/>
</dbReference>
<dbReference type="GO" id="GO:0046872">
    <property type="term" value="F:metal ion binding"/>
    <property type="evidence" value="ECO:0007669"/>
    <property type="project" value="UniProtKB-KW"/>
</dbReference>
<feature type="compositionally biased region" description="Polar residues" evidence="16">
    <location>
        <begin position="283"/>
        <end position="299"/>
    </location>
</feature>
<feature type="compositionally biased region" description="Pro residues" evidence="16">
    <location>
        <begin position="461"/>
        <end position="472"/>
    </location>
</feature>
<comment type="similarity">
    <text evidence="3 15">Belongs to the peptidase M8 family.</text>
</comment>
<keyword evidence="5 15" id="KW-0479">Metal-binding</keyword>
<feature type="signal peptide" evidence="15">
    <location>
        <begin position="1"/>
        <end position="17"/>
    </location>
</feature>
<dbReference type="Gene3D" id="2.10.55.10">
    <property type="entry name" value="Leishmanolysin domain 3"/>
    <property type="match status" value="1"/>
</dbReference>
<sequence>MASYLSTVMFLSPMTLAYMEDTGHYTPNYERAETLPFGHQAGCDFVEKPCITDGKTDFPDVFATTSGEMKCTSDYAGIGQAQSRNNGCPNAAFKYFGDNSCTSNAPLDYCPIYDMITRCVTTDGDWSTRCFNGQVDGAACLPVKCDFDQKTYTVGGITCNPGETTEQPSGVFMCLKFSEACPYKLSHDQRASCDIKNCDACFSGMCEQWSEGCEPSEDGKSCTKKGLRWWGWLLIALACAVVVAAVILLVFCCCCRGGAKADTTEGGAAEEGTSGIYAAKSTPSGFTDNSSSVSFTSQMDSSDSDFSGISSEGGTTFRSGQTGATGAFSREDTRGRSALTGDSMARGDSRRLLPLRATDATGAFSRGTPQAVPPSQETPWHVATGEAPSLRQHARAFSRGNQRPFRRHRRLHGTATPGEAPSAPDRPTQRVPSPEGTPEAVPPSQATPWHVATPGEAPSAPDRPTPRVPPLDAPGKPFFTDTPSLRQRCALSFRTLSTC</sequence>
<keyword evidence="14" id="KW-0325">Glycoprotein</keyword>
<evidence type="ECO:0000256" key="14">
    <source>
        <dbReference type="ARBA" id="ARBA00023180"/>
    </source>
</evidence>